<evidence type="ECO:0000259" key="10">
    <source>
        <dbReference type="PROSITE" id="PS50112"/>
    </source>
</evidence>
<dbReference type="SMART" id="SM00387">
    <property type="entry name" value="HATPase_c"/>
    <property type="match status" value="1"/>
</dbReference>
<dbReference type="SUPFAM" id="SSF55874">
    <property type="entry name" value="ATPase domain of HSP90 chaperone/DNA topoisomerase II/histidine kinase"/>
    <property type="match status" value="1"/>
</dbReference>
<organism evidence="11 12">
    <name type="scientific">Deinococcus ruber</name>
    <dbReference type="NCBI Taxonomy" id="1848197"/>
    <lineage>
        <taxon>Bacteria</taxon>
        <taxon>Thermotogati</taxon>
        <taxon>Deinococcota</taxon>
        <taxon>Deinococci</taxon>
        <taxon>Deinococcales</taxon>
        <taxon>Deinococcaceae</taxon>
        <taxon>Deinococcus</taxon>
    </lineage>
</organism>
<dbReference type="PANTHER" id="PTHR42878:SF15">
    <property type="entry name" value="BACTERIOPHYTOCHROME"/>
    <property type="match status" value="1"/>
</dbReference>
<name>A0A918FIT4_9DEIO</name>
<sequence>MNSDEQLRQRAERRIASQPGAGSGQEPASNQWQFAQQQEHELHVHRMELEIQNEELRRANQQLEQAHHRYADLFEQAPVGYVILDDTGVIQQINQTGCHQLGAMHRQLIGRRFSLFIATDQRVAFAALLQQLFQTPARTAQPSNIYRRELQMLRQDGSEWDAQIEYAGLTEGTRPMIRATLTDVGDLKRSQREVERLNETLEQQVERRTFQVQQLHEELQTFVYSVAHDMTRPLRQIQGFSDLLTRHYPPSDEKSARYLSYLKLATTQMGEQMSALLAFFQSNQPINHLQPIDLNRLIQGVVQELASEMRGREVSITHDELPTLEADRQSLLTIFSNLIANAVKFTRPRPQAIIHVGVQEQRDTYLFSIHDNGVGFDQSTARRLFGLFQRLHSERDFEGQGMGLALVRRIVQRYQGRVWAESVPDQGSVFWVQLPKNPSELLDDARW</sequence>
<protein>
    <recommendedName>
        <fullName evidence="2">histidine kinase</fullName>
        <ecNumber evidence="2">2.7.13.3</ecNumber>
    </recommendedName>
</protein>
<feature type="region of interest" description="Disordered" evidence="8">
    <location>
        <begin position="1"/>
        <end position="30"/>
    </location>
</feature>
<dbReference type="InterPro" id="IPR003594">
    <property type="entry name" value="HATPase_dom"/>
</dbReference>
<dbReference type="NCBIfam" id="TIGR00229">
    <property type="entry name" value="sensory_box"/>
    <property type="match status" value="1"/>
</dbReference>
<evidence type="ECO:0000256" key="2">
    <source>
        <dbReference type="ARBA" id="ARBA00012438"/>
    </source>
</evidence>
<dbReference type="InterPro" id="IPR059127">
    <property type="entry name" value="Diguanyl_cycl_sensor_dom"/>
</dbReference>
<dbReference type="EC" id="2.7.13.3" evidence="2"/>
<keyword evidence="6" id="KW-0472">Membrane</keyword>
<accession>A0A918FIT4</accession>
<dbReference type="GO" id="GO:0000155">
    <property type="term" value="F:phosphorelay sensor kinase activity"/>
    <property type="evidence" value="ECO:0007669"/>
    <property type="project" value="InterPro"/>
</dbReference>
<reference evidence="11" key="1">
    <citation type="journal article" date="2014" name="Int. J. Syst. Evol. Microbiol.">
        <title>Complete genome sequence of Corynebacterium casei LMG S-19264T (=DSM 44701T), isolated from a smear-ripened cheese.</title>
        <authorList>
            <consortium name="US DOE Joint Genome Institute (JGI-PGF)"/>
            <person name="Walter F."/>
            <person name="Albersmeier A."/>
            <person name="Kalinowski J."/>
            <person name="Ruckert C."/>
        </authorList>
    </citation>
    <scope>NUCLEOTIDE SEQUENCE</scope>
    <source>
        <strain evidence="11">JCM 31311</strain>
    </source>
</reference>
<dbReference type="InterPro" id="IPR003661">
    <property type="entry name" value="HisK_dim/P_dom"/>
</dbReference>
<dbReference type="Gene3D" id="1.10.287.130">
    <property type="match status" value="1"/>
</dbReference>
<feature type="compositionally biased region" description="Basic and acidic residues" evidence="8">
    <location>
        <begin position="1"/>
        <end position="15"/>
    </location>
</feature>
<feature type="coiled-coil region" evidence="7">
    <location>
        <begin position="35"/>
        <end position="76"/>
    </location>
</feature>
<dbReference type="CDD" id="cd00130">
    <property type="entry name" value="PAS"/>
    <property type="match status" value="1"/>
</dbReference>
<evidence type="ECO:0000256" key="3">
    <source>
        <dbReference type="ARBA" id="ARBA00022553"/>
    </source>
</evidence>
<dbReference type="SMART" id="SM00091">
    <property type="entry name" value="PAS"/>
    <property type="match status" value="1"/>
</dbReference>
<evidence type="ECO:0000259" key="9">
    <source>
        <dbReference type="PROSITE" id="PS50109"/>
    </source>
</evidence>
<dbReference type="SUPFAM" id="SSF55785">
    <property type="entry name" value="PYP-like sensor domain (PAS domain)"/>
    <property type="match status" value="1"/>
</dbReference>
<dbReference type="PRINTS" id="PR00344">
    <property type="entry name" value="BCTRLSENSOR"/>
</dbReference>
<evidence type="ECO:0000256" key="7">
    <source>
        <dbReference type="SAM" id="Coils"/>
    </source>
</evidence>
<dbReference type="InterPro" id="IPR000014">
    <property type="entry name" value="PAS"/>
</dbReference>
<dbReference type="InterPro" id="IPR036890">
    <property type="entry name" value="HATPase_C_sf"/>
</dbReference>
<dbReference type="InterPro" id="IPR035965">
    <property type="entry name" value="PAS-like_dom_sf"/>
</dbReference>
<comment type="catalytic activity">
    <reaction evidence="1">
        <text>ATP + protein L-histidine = ADP + protein N-phospho-L-histidine.</text>
        <dbReference type="EC" id="2.7.13.3"/>
    </reaction>
</comment>
<evidence type="ECO:0000256" key="8">
    <source>
        <dbReference type="SAM" id="MobiDB-lite"/>
    </source>
</evidence>
<dbReference type="GO" id="GO:0007234">
    <property type="term" value="P:osmosensory signaling via phosphorelay pathway"/>
    <property type="evidence" value="ECO:0007669"/>
    <property type="project" value="TreeGrafter"/>
</dbReference>
<evidence type="ECO:0000256" key="5">
    <source>
        <dbReference type="ARBA" id="ARBA00022777"/>
    </source>
</evidence>
<dbReference type="Pfam" id="PF00512">
    <property type="entry name" value="HisKA"/>
    <property type="match status" value="1"/>
</dbReference>
<feature type="domain" description="Histidine kinase" evidence="9">
    <location>
        <begin position="225"/>
        <end position="438"/>
    </location>
</feature>
<dbReference type="SUPFAM" id="SSF47384">
    <property type="entry name" value="Homodimeric domain of signal transducing histidine kinase"/>
    <property type="match status" value="1"/>
</dbReference>
<comment type="caution">
    <text evidence="11">The sequence shown here is derived from an EMBL/GenBank/DDBJ whole genome shotgun (WGS) entry which is preliminary data.</text>
</comment>
<keyword evidence="5" id="KW-0418">Kinase</keyword>
<keyword evidence="4" id="KW-0808">Transferase</keyword>
<dbReference type="SMART" id="SM00388">
    <property type="entry name" value="HisKA"/>
    <property type="match status" value="1"/>
</dbReference>
<dbReference type="GO" id="GO:0016020">
    <property type="term" value="C:membrane"/>
    <property type="evidence" value="ECO:0007669"/>
    <property type="project" value="UniProtKB-SubCell"/>
</dbReference>
<dbReference type="GO" id="GO:0000156">
    <property type="term" value="F:phosphorelay response regulator activity"/>
    <property type="evidence" value="ECO:0007669"/>
    <property type="project" value="TreeGrafter"/>
</dbReference>
<evidence type="ECO:0000256" key="4">
    <source>
        <dbReference type="ARBA" id="ARBA00022679"/>
    </source>
</evidence>
<dbReference type="Gene3D" id="3.30.565.10">
    <property type="entry name" value="Histidine kinase-like ATPase, C-terminal domain"/>
    <property type="match status" value="1"/>
</dbReference>
<evidence type="ECO:0000313" key="11">
    <source>
        <dbReference type="EMBL" id="GGR40235.1"/>
    </source>
</evidence>
<dbReference type="PROSITE" id="PS50109">
    <property type="entry name" value="HIS_KIN"/>
    <property type="match status" value="1"/>
</dbReference>
<dbReference type="AlphaFoldDB" id="A0A918FIT4"/>
<dbReference type="PANTHER" id="PTHR42878">
    <property type="entry name" value="TWO-COMPONENT HISTIDINE KINASE"/>
    <property type="match status" value="1"/>
</dbReference>
<dbReference type="InterPro" id="IPR004358">
    <property type="entry name" value="Sig_transdc_His_kin-like_C"/>
</dbReference>
<dbReference type="Pfam" id="PF02518">
    <property type="entry name" value="HATPase_c"/>
    <property type="match status" value="1"/>
</dbReference>
<feature type="domain" description="PAS" evidence="10">
    <location>
        <begin position="66"/>
        <end position="136"/>
    </location>
</feature>
<gene>
    <name evidence="11" type="ORF">GCM10008957_55960</name>
</gene>
<dbReference type="FunFam" id="3.30.565.10:FF:000006">
    <property type="entry name" value="Sensor histidine kinase WalK"/>
    <property type="match status" value="1"/>
</dbReference>
<dbReference type="PROSITE" id="PS50112">
    <property type="entry name" value="PAS"/>
    <property type="match status" value="1"/>
</dbReference>
<keyword evidence="3" id="KW-0597">Phosphoprotein</keyword>
<keyword evidence="7" id="KW-0175">Coiled coil</keyword>
<dbReference type="InterPro" id="IPR005467">
    <property type="entry name" value="His_kinase_dom"/>
</dbReference>
<keyword evidence="12" id="KW-1185">Reference proteome</keyword>
<dbReference type="InterPro" id="IPR050351">
    <property type="entry name" value="BphY/WalK/GraS-like"/>
</dbReference>
<evidence type="ECO:0000256" key="6">
    <source>
        <dbReference type="ARBA" id="ARBA00023136"/>
    </source>
</evidence>
<evidence type="ECO:0000256" key="1">
    <source>
        <dbReference type="ARBA" id="ARBA00000085"/>
    </source>
</evidence>
<reference evidence="11" key="2">
    <citation type="submission" date="2020-09" db="EMBL/GenBank/DDBJ databases">
        <authorList>
            <person name="Sun Q."/>
            <person name="Ohkuma M."/>
        </authorList>
    </citation>
    <scope>NUCLEOTIDE SEQUENCE</scope>
    <source>
        <strain evidence="11">JCM 31311</strain>
    </source>
</reference>
<feature type="coiled-coil region" evidence="7">
    <location>
        <begin position="184"/>
        <end position="218"/>
    </location>
</feature>
<dbReference type="Proteomes" id="UP000603865">
    <property type="component" value="Unassembled WGS sequence"/>
</dbReference>
<dbReference type="RefSeq" id="WP_189093809.1">
    <property type="nucleotide sequence ID" value="NZ_BMQL01000103.1"/>
</dbReference>
<dbReference type="EMBL" id="BMQL01000103">
    <property type="protein sequence ID" value="GGR40235.1"/>
    <property type="molecule type" value="Genomic_DNA"/>
</dbReference>
<dbReference type="GO" id="GO:0030295">
    <property type="term" value="F:protein kinase activator activity"/>
    <property type="evidence" value="ECO:0007669"/>
    <property type="project" value="TreeGrafter"/>
</dbReference>
<dbReference type="Pfam" id="PF24820">
    <property type="entry name" value="Diguanyl_cycl_sensor"/>
    <property type="match status" value="1"/>
</dbReference>
<proteinExistence type="predicted"/>
<dbReference type="Gene3D" id="3.30.450.20">
    <property type="entry name" value="PAS domain"/>
    <property type="match status" value="1"/>
</dbReference>
<dbReference type="CDD" id="cd00082">
    <property type="entry name" value="HisKA"/>
    <property type="match status" value="1"/>
</dbReference>
<evidence type="ECO:0000313" key="12">
    <source>
        <dbReference type="Proteomes" id="UP000603865"/>
    </source>
</evidence>
<dbReference type="InterPro" id="IPR036097">
    <property type="entry name" value="HisK_dim/P_sf"/>
</dbReference>